<evidence type="ECO:0008006" key="4">
    <source>
        <dbReference type="Google" id="ProtNLM"/>
    </source>
</evidence>
<keyword evidence="3" id="KW-1185">Reference proteome</keyword>
<gene>
    <name evidence="2" type="ORF">H3309_11730</name>
</gene>
<sequence length="48" mass="5415">MAMQLNPIERWFRPKTFGFGWTPVTWEGWAVTLGAVLLVVGAVQLLAR</sequence>
<reference evidence="2 3" key="1">
    <citation type="submission" date="2020-07" db="EMBL/GenBank/DDBJ databases">
        <title>Complete genome sequence for Sandaracinobacter sp. M6.</title>
        <authorList>
            <person name="Tang Y."/>
            <person name="Liu Q."/>
            <person name="Guo Z."/>
            <person name="Lei P."/>
            <person name="Huang B."/>
        </authorList>
    </citation>
    <scope>NUCLEOTIDE SEQUENCE [LARGE SCALE GENOMIC DNA]</scope>
    <source>
        <strain evidence="2 3">M6</strain>
    </source>
</reference>
<organism evidence="2 3">
    <name type="scientific">Sandaracinobacteroides saxicola</name>
    <dbReference type="NCBI Taxonomy" id="2759707"/>
    <lineage>
        <taxon>Bacteria</taxon>
        <taxon>Pseudomonadati</taxon>
        <taxon>Pseudomonadota</taxon>
        <taxon>Alphaproteobacteria</taxon>
        <taxon>Sphingomonadales</taxon>
        <taxon>Sphingosinicellaceae</taxon>
        <taxon>Sandaracinobacteroides</taxon>
    </lineage>
</organism>
<accession>A0A7G5IN11</accession>
<proteinExistence type="predicted"/>
<evidence type="ECO:0000313" key="3">
    <source>
        <dbReference type="Proteomes" id="UP000515292"/>
    </source>
</evidence>
<keyword evidence="1" id="KW-1133">Transmembrane helix</keyword>
<protein>
    <recommendedName>
        <fullName evidence="4">DUF5808 domain-containing protein</fullName>
    </recommendedName>
</protein>
<dbReference type="Proteomes" id="UP000515292">
    <property type="component" value="Chromosome"/>
</dbReference>
<dbReference type="AlphaFoldDB" id="A0A7G5IN11"/>
<evidence type="ECO:0000256" key="1">
    <source>
        <dbReference type="SAM" id="Phobius"/>
    </source>
</evidence>
<keyword evidence="1" id="KW-0812">Transmembrane</keyword>
<feature type="transmembrane region" description="Helical" evidence="1">
    <location>
        <begin position="28"/>
        <end position="47"/>
    </location>
</feature>
<evidence type="ECO:0000313" key="2">
    <source>
        <dbReference type="EMBL" id="QMW24753.1"/>
    </source>
</evidence>
<dbReference type="KEGG" id="sand:H3309_11730"/>
<dbReference type="RefSeq" id="WP_182298888.1">
    <property type="nucleotide sequence ID" value="NZ_CP059851.1"/>
</dbReference>
<name>A0A7G5IN11_9SPHN</name>
<keyword evidence="1" id="KW-0472">Membrane</keyword>
<dbReference type="EMBL" id="CP059851">
    <property type="protein sequence ID" value="QMW24753.1"/>
    <property type="molecule type" value="Genomic_DNA"/>
</dbReference>